<feature type="domain" description="Transglycosylase SLT" evidence="3">
    <location>
        <begin position="37"/>
        <end position="132"/>
    </location>
</feature>
<dbReference type="AlphaFoldDB" id="K6YB64"/>
<dbReference type="OrthoDB" id="92254at2"/>
<feature type="compositionally biased region" description="Polar residues" evidence="2">
    <location>
        <begin position="222"/>
        <end position="237"/>
    </location>
</feature>
<dbReference type="GO" id="GO:0000270">
    <property type="term" value="P:peptidoglycan metabolic process"/>
    <property type="evidence" value="ECO:0007669"/>
    <property type="project" value="InterPro"/>
</dbReference>
<dbReference type="GO" id="GO:0008933">
    <property type="term" value="F:peptidoglycan lytic transglycosylase activity"/>
    <property type="evidence" value="ECO:0007669"/>
    <property type="project" value="InterPro"/>
</dbReference>
<name>K6YB64_9ALTE</name>
<gene>
    <name evidence="4" type="ORF">GARC_4254</name>
</gene>
<dbReference type="GO" id="GO:0016020">
    <property type="term" value="C:membrane"/>
    <property type="evidence" value="ECO:0007669"/>
    <property type="project" value="InterPro"/>
</dbReference>
<accession>K6YB64</accession>
<dbReference type="PANTHER" id="PTHR37423">
    <property type="entry name" value="SOLUBLE LYTIC MUREIN TRANSGLYCOSYLASE-RELATED"/>
    <property type="match status" value="1"/>
</dbReference>
<evidence type="ECO:0000313" key="5">
    <source>
        <dbReference type="Proteomes" id="UP000006327"/>
    </source>
</evidence>
<dbReference type="CDD" id="cd16896">
    <property type="entry name" value="LT_Slt70-like"/>
    <property type="match status" value="1"/>
</dbReference>
<dbReference type="RefSeq" id="WP_007623866.1">
    <property type="nucleotide sequence ID" value="NZ_BAEO01000060.1"/>
</dbReference>
<evidence type="ECO:0000256" key="1">
    <source>
        <dbReference type="ARBA" id="ARBA00007734"/>
    </source>
</evidence>
<organism evidence="4 5">
    <name type="scientific">Paraglaciecola arctica BSs20135</name>
    <dbReference type="NCBI Taxonomy" id="493475"/>
    <lineage>
        <taxon>Bacteria</taxon>
        <taxon>Pseudomonadati</taxon>
        <taxon>Pseudomonadota</taxon>
        <taxon>Gammaproteobacteria</taxon>
        <taxon>Alteromonadales</taxon>
        <taxon>Alteromonadaceae</taxon>
        <taxon>Paraglaciecola</taxon>
    </lineage>
</organism>
<dbReference type="eggNOG" id="COG0741">
    <property type="taxonomic scope" value="Bacteria"/>
</dbReference>
<dbReference type="Proteomes" id="UP000006327">
    <property type="component" value="Unassembled WGS sequence"/>
</dbReference>
<dbReference type="PROSITE" id="PS00922">
    <property type="entry name" value="TRANSGLYCOSYLASE"/>
    <property type="match status" value="1"/>
</dbReference>
<protein>
    <submittedName>
        <fullName evidence="4">Lytic transglycosylase, catalytic</fullName>
    </submittedName>
</protein>
<dbReference type="Pfam" id="PF01464">
    <property type="entry name" value="SLT"/>
    <property type="match status" value="1"/>
</dbReference>
<evidence type="ECO:0000256" key="2">
    <source>
        <dbReference type="SAM" id="MobiDB-lite"/>
    </source>
</evidence>
<keyword evidence="5" id="KW-1185">Reference proteome</keyword>
<comment type="caution">
    <text evidence="4">The sequence shown here is derived from an EMBL/GenBank/DDBJ whole genome shotgun (WGS) entry which is preliminary data.</text>
</comment>
<comment type="similarity">
    <text evidence="1">Belongs to the transglycosylase Slt family.</text>
</comment>
<proteinExistence type="inferred from homology"/>
<dbReference type="Gene3D" id="1.10.530.10">
    <property type="match status" value="1"/>
</dbReference>
<evidence type="ECO:0000259" key="3">
    <source>
        <dbReference type="Pfam" id="PF01464"/>
    </source>
</evidence>
<dbReference type="STRING" id="493475.GARC_4254"/>
<dbReference type="PANTHER" id="PTHR37423:SF2">
    <property type="entry name" value="MEMBRANE-BOUND LYTIC MUREIN TRANSGLYCOSYLASE C"/>
    <property type="match status" value="1"/>
</dbReference>
<dbReference type="InterPro" id="IPR008258">
    <property type="entry name" value="Transglycosylase_SLT_dom_1"/>
</dbReference>
<dbReference type="EMBL" id="BAEO01000060">
    <property type="protein sequence ID" value="GAC21196.1"/>
    <property type="molecule type" value="Genomic_DNA"/>
</dbReference>
<dbReference type="InterPro" id="IPR023346">
    <property type="entry name" value="Lysozyme-like_dom_sf"/>
</dbReference>
<feature type="region of interest" description="Disordered" evidence="2">
    <location>
        <begin position="219"/>
        <end position="239"/>
    </location>
</feature>
<sequence length="256" mass="28901">MKTLVLITVLNLIAILFTPVASASYYYAKDDIQQRVINEAKRQNVAPSLALAIAKVESNFNAQALSHAGAKGVMQIMPRTAEQAFGVHRNRLFDPDVNIELGVKFIKKLLKRYDGRLDIALSHYNGGSKVQSRHGELSVIPATREYVDKVLTTQQDFLQHDEQRLFTSRSNQSDIVYVDDFASLQADQLTPDTNSQDPQIETLRALRLHNITRNYKGKKALSASNQSKHFKKSSSAQAARETKLKKVRQWESIYIN</sequence>
<dbReference type="InterPro" id="IPR000189">
    <property type="entry name" value="Transglyc_AS"/>
</dbReference>
<reference evidence="4 5" key="1">
    <citation type="journal article" date="2017" name="Antonie Van Leeuwenhoek">
        <title>Rhizobium rhizosphaerae sp. nov., a novel species isolated from rice rhizosphere.</title>
        <authorList>
            <person name="Zhao J.J."/>
            <person name="Zhang J."/>
            <person name="Zhang R.J."/>
            <person name="Zhang C.W."/>
            <person name="Yin H.Q."/>
            <person name="Zhang X.X."/>
        </authorList>
    </citation>
    <scope>NUCLEOTIDE SEQUENCE [LARGE SCALE GENOMIC DNA]</scope>
    <source>
        <strain evidence="4 5">BSs20135</strain>
    </source>
</reference>
<dbReference type="SUPFAM" id="SSF53955">
    <property type="entry name" value="Lysozyme-like"/>
    <property type="match status" value="1"/>
</dbReference>
<evidence type="ECO:0000313" key="4">
    <source>
        <dbReference type="EMBL" id="GAC21196.1"/>
    </source>
</evidence>